<gene>
    <name evidence="1" type="ORF">HLI_08305</name>
</gene>
<dbReference type="OrthoDB" id="2968579at2"/>
<proteinExistence type="predicted"/>
<reference evidence="1 2" key="1">
    <citation type="submission" date="2018-01" db="EMBL/GenBank/DDBJ databases">
        <title>The whole genome sequencing and assembly of Halobacillus litoralis ERB031 strain.</title>
        <authorList>
            <person name="Lee S.-J."/>
            <person name="Park M.-K."/>
            <person name="Kim J.-Y."/>
            <person name="Lee Y.-J."/>
            <person name="Yi H."/>
            <person name="Bahn Y.-S."/>
            <person name="Kim J.F."/>
            <person name="Lee D.-W."/>
        </authorList>
    </citation>
    <scope>NUCLEOTIDE SEQUENCE [LARGE SCALE GENOMIC DNA]</scope>
    <source>
        <strain evidence="1 2">ERB 031</strain>
    </source>
</reference>
<evidence type="ECO:0000313" key="1">
    <source>
        <dbReference type="EMBL" id="QAS52231.1"/>
    </source>
</evidence>
<sequence length="288" mass="34067">MKHLKHRYEVKVYEQILFVEDSISGEKLFGFKVSKHDSVKLRNLLYFGIPASVSSSEERIAQQIAEKYNSCFLEVFAPEEQKTIHIIRSYTNLFRPAFISRKHFQSYMSEVEKFLEHPKKAVLTLELEKTSEILERELVSNPFFTIDKAGDGRDLNRTNKSLIITSPSIYKKHKENFRNCRDLLFMRTSEEHLYIGPLIYSSRFQVPQFDNAEVNPAPLLLPQEEHLLYFFIERILYFYFFQLNDKLNQDCGMPVRHKLVLNRLSLNGYSERVTSYPRSHESYITIMK</sequence>
<dbReference type="RefSeq" id="WP_128524523.1">
    <property type="nucleotide sequence ID" value="NZ_CP026118.1"/>
</dbReference>
<evidence type="ECO:0000313" key="2">
    <source>
        <dbReference type="Proteomes" id="UP000287756"/>
    </source>
</evidence>
<dbReference type="KEGG" id="hli:HLI_08305"/>
<dbReference type="Proteomes" id="UP000287756">
    <property type="component" value="Chromosome"/>
</dbReference>
<organism evidence="1 2">
    <name type="scientific">Halobacillus litoralis</name>
    <dbReference type="NCBI Taxonomy" id="45668"/>
    <lineage>
        <taxon>Bacteria</taxon>
        <taxon>Bacillati</taxon>
        <taxon>Bacillota</taxon>
        <taxon>Bacilli</taxon>
        <taxon>Bacillales</taxon>
        <taxon>Bacillaceae</taxon>
        <taxon>Halobacillus</taxon>
    </lineage>
</organism>
<dbReference type="AlphaFoldDB" id="A0A410MBX8"/>
<protein>
    <submittedName>
        <fullName evidence="1">Uncharacterized protein</fullName>
    </submittedName>
</protein>
<accession>A0A410MBX8</accession>
<name>A0A410MBX8_9BACI</name>
<dbReference type="EMBL" id="CP026118">
    <property type="protein sequence ID" value="QAS52231.1"/>
    <property type="molecule type" value="Genomic_DNA"/>
</dbReference>